<organism evidence="3 4">
    <name type="scientific">Streptomyces armeniacus</name>
    <dbReference type="NCBI Taxonomy" id="83291"/>
    <lineage>
        <taxon>Bacteria</taxon>
        <taxon>Bacillati</taxon>
        <taxon>Actinomycetota</taxon>
        <taxon>Actinomycetes</taxon>
        <taxon>Kitasatosporales</taxon>
        <taxon>Streptomycetaceae</taxon>
        <taxon>Streptomyces</taxon>
    </lineage>
</organism>
<accession>A0A345XWT8</accession>
<dbReference type="CDD" id="cd02440">
    <property type="entry name" value="AdoMet_MTases"/>
    <property type="match status" value="1"/>
</dbReference>
<evidence type="ECO:0000259" key="2">
    <source>
        <dbReference type="Pfam" id="PF08241"/>
    </source>
</evidence>
<keyword evidence="3" id="KW-0489">Methyltransferase</keyword>
<dbReference type="InterPro" id="IPR013216">
    <property type="entry name" value="Methyltransf_11"/>
</dbReference>
<keyword evidence="4" id="KW-1185">Reference proteome</keyword>
<dbReference type="PANTHER" id="PTHR44068:SF11">
    <property type="entry name" value="GERANYL DIPHOSPHATE 2-C-METHYLTRANSFERASE"/>
    <property type="match status" value="1"/>
</dbReference>
<keyword evidence="1 3" id="KW-0808">Transferase</keyword>
<dbReference type="Proteomes" id="UP000254425">
    <property type="component" value="Chromosome"/>
</dbReference>
<dbReference type="PANTHER" id="PTHR44068">
    <property type="entry name" value="ZGC:194242"/>
    <property type="match status" value="1"/>
</dbReference>
<dbReference type="Gene3D" id="3.40.50.150">
    <property type="entry name" value="Vaccinia Virus protein VP39"/>
    <property type="match status" value="1"/>
</dbReference>
<sequence length="289" mass="31595">MTSDMHDGGLDAPTPEEVGAAYDEFGPLYGLTLGESAIHIGMWTPHGEREPASTLPDLANRAMDRQTDAYIDALPVGPGDHFLDIGCGTGGPAVRLARRTGARVTGVTVSKSQIAHSEERARAAALTDRVSFAYGNAMELAYEDGSFDAAWAIDSFPHLSDRLAGLREACRVLRPGATMLLTEFTRRGDPPPEQVATFREVWTSPPPMTPAEGLELTARAGFELVRLENHSQNVAVSGELMAVLYQDRHDEVLRRYGPEATARMDAAMPLLRTFVRDHLGYYVYLLRKP</sequence>
<protein>
    <submittedName>
        <fullName evidence="3">Class I SAM-dependent methyltransferase</fullName>
    </submittedName>
</protein>
<dbReference type="EMBL" id="CP031320">
    <property type="protein sequence ID" value="AXK36104.1"/>
    <property type="molecule type" value="Genomic_DNA"/>
</dbReference>
<gene>
    <name evidence="3" type="ORF">DVA86_29445</name>
</gene>
<dbReference type="InterPro" id="IPR029063">
    <property type="entry name" value="SAM-dependent_MTases_sf"/>
</dbReference>
<dbReference type="Pfam" id="PF08241">
    <property type="entry name" value="Methyltransf_11"/>
    <property type="match status" value="1"/>
</dbReference>
<dbReference type="GO" id="GO:0032259">
    <property type="term" value="P:methylation"/>
    <property type="evidence" value="ECO:0007669"/>
    <property type="project" value="UniProtKB-KW"/>
</dbReference>
<name>A0A345XWT8_9ACTN</name>
<proteinExistence type="predicted"/>
<dbReference type="SUPFAM" id="SSF53335">
    <property type="entry name" value="S-adenosyl-L-methionine-dependent methyltransferases"/>
    <property type="match status" value="1"/>
</dbReference>
<evidence type="ECO:0000313" key="3">
    <source>
        <dbReference type="EMBL" id="AXK36104.1"/>
    </source>
</evidence>
<dbReference type="AlphaFoldDB" id="A0A345XWT8"/>
<dbReference type="RefSeq" id="WP_208882810.1">
    <property type="nucleotide sequence ID" value="NZ_CP031320.1"/>
</dbReference>
<dbReference type="GO" id="GO:0008757">
    <property type="term" value="F:S-adenosylmethionine-dependent methyltransferase activity"/>
    <property type="evidence" value="ECO:0007669"/>
    <property type="project" value="InterPro"/>
</dbReference>
<dbReference type="InterPro" id="IPR050447">
    <property type="entry name" value="Erg6_SMT_methyltransf"/>
</dbReference>
<reference evidence="3 4" key="1">
    <citation type="submission" date="2018-07" db="EMBL/GenBank/DDBJ databases">
        <title>Draft genome of the type strain Streptomyces armeniacus ATCC 15676.</title>
        <authorList>
            <person name="Labana P."/>
            <person name="Gosse J.T."/>
            <person name="Boddy C.N."/>
        </authorList>
    </citation>
    <scope>NUCLEOTIDE SEQUENCE [LARGE SCALE GENOMIC DNA]</scope>
    <source>
        <strain evidence="3 4">ATCC 15676</strain>
    </source>
</reference>
<evidence type="ECO:0000256" key="1">
    <source>
        <dbReference type="ARBA" id="ARBA00022679"/>
    </source>
</evidence>
<dbReference type="KEGG" id="sarm:DVA86_29445"/>
<evidence type="ECO:0000313" key="4">
    <source>
        <dbReference type="Proteomes" id="UP000254425"/>
    </source>
</evidence>
<feature type="domain" description="Methyltransferase type 11" evidence="2">
    <location>
        <begin position="83"/>
        <end position="180"/>
    </location>
</feature>